<dbReference type="Pfam" id="PF00076">
    <property type="entry name" value="RRM_1"/>
    <property type="match status" value="4"/>
</dbReference>
<dbReference type="EMBL" id="JAHUTJ010067687">
    <property type="protein sequence ID" value="MED6291248.1"/>
    <property type="molecule type" value="Genomic_DNA"/>
</dbReference>
<evidence type="ECO:0000256" key="3">
    <source>
        <dbReference type="PROSITE-ProRule" id="PRU00176"/>
    </source>
</evidence>
<feature type="region of interest" description="Disordered" evidence="4">
    <location>
        <begin position="1"/>
        <end position="135"/>
    </location>
</feature>
<proteinExistence type="predicted"/>
<keyword evidence="2 3" id="KW-0694">RNA-binding</keyword>
<dbReference type="SMART" id="SM00360">
    <property type="entry name" value="RRM"/>
    <property type="match status" value="4"/>
</dbReference>
<feature type="compositionally biased region" description="Low complexity" evidence="4">
    <location>
        <begin position="631"/>
        <end position="647"/>
    </location>
</feature>
<dbReference type="Proteomes" id="UP001352852">
    <property type="component" value="Unassembled WGS sequence"/>
</dbReference>
<dbReference type="CDD" id="cd00590">
    <property type="entry name" value="RRM_SF"/>
    <property type="match status" value="1"/>
</dbReference>
<feature type="compositionally biased region" description="Polar residues" evidence="4">
    <location>
        <begin position="1"/>
        <end position="20"/>
    </location>
</feature>
<feature type="domain" description="RRM" evidence="5">
    <location>
        <begin position="471"/>
        <end position="544"/>
    </location>
</feature>
<dbReference type="SUPFAM" id="SSF54928">
    <property type="entry name" value="RNA-binding domain, RBD"/>
    <property type="match status" value="3"/>
</dbReference>
<feature type="region of interest" description="Disordered" evidence="4">
    <location>
        <begin position="630"/>
        <end position="673"/>
    </location>
</feature>
<dbReference type="InterPro" id="IPR012677">
    <property type="entry name" value="Nucleotide-bd_a/b_plait_sf"/>
</dbReference>
<protein>
    <recommendedName>
        <fullName evidence="5">RRM domain-containing protein</fullName>
    </recommendedName>
</protein>
<reference evidence="6 7" key="1">
    <citation type="submission" date="2021-06" db="EMBL/GenBank/DDBJ databases">
        <authorList>
            <person name="Palmer J.M."/>
        </authorList>
    </citation>
    <scope>NUCLEOTIDE SEQUENCE [LARGE SCALE GENOMIC DNA]</scope>
    <source>
        <strain evidence="6 7">CL_MEX2019</strain>
        <tissue evidence="6">Muscle</tissue>
    </source>
</reference>
<evidence type="ECO:0000313" key="7">
    <source>
        <dbReference type="Proteomes" id="UP001352852"/>
    </source>
</evidence>
<keyword evidence="1" id="KW-0677">Repeat</keyword>
<dbReference type="PANTHER" id="PTHR23236:SF119">
    <property type="entry name" value="NUCLEAR RNA-BINDING PROTEIN SART-3"/>
    <property type="match status" value="1"/>
</dbReference>
<feature type="compositionally biased region" description="Pro residues" evidence="4">
    <location>
        <begin position="44"/>
        <end position="89"/>
    </location>
</feature>
<evidence type="ECO:0000256" key="4">
    <source>
        <dbReference type="SAM" id="MobiDB-lite"/>
    </source>
</evidence>
<dbReference type="PANTHER" id="PTHR23236">
    <property type="entry name" value="EUKARYOTIC TRANSLATION INITIATION FACTOR 4B/4H"/>
    <property type="match status" value="1"/>
</dbReference>
<dbReference type="InterPro" id="IPR035979">
    <property type="entry name" value="RBD_domain_sf"/>
</dbReference>
<accession>A0ABU7EVK9</accession>
<organism evidence="6 7">
    <name type="scientific">Characodon lateralis</name>
    <dbReference type="NCBI Taxonomy" id="208331"/>
    <lineage>
        <taxon>Eukaryota</taxon>
        <taxon>Metazoa</taxon>
        <taxon>Chordata</taxon>
        <taxon>Craniata</taxon>
        <taxon>Vertebrata</taxon>
        <taxon>Euteleostomi</taxon>
        <taxon>Actinopterygii</taxon>
        <taxon>Neopterygii</taxon>
        <taxon>Teleostei</taxon>
        <taxon>Neoteleostei</taxon>
        <taxon>Acanthomorphata</taxon>
        <taxon>Ovalentaria</taxon>
        <taxon>Atherinomorphae</taxon>
        <taxon>Cyprinodontiformes</taxon>
        <taxon>Goodeidae</taxon>
        <taxon>Characodon</taxon>
    </lineage>
</organism>
<keyword evidence="7" id="KW-1185">Reference proteome</keyword>
<dbReference type="Gene3D" id="3.30.70.330">
    <property type="match status" value="4"/>
</dbReference>
<evidence type="ECO:0000313" key="6">
    <source>
        <dbReference type="EMBL" id="MED6291248.1"/>
    </source>
</evidence>
<feature type="domain" description="RRM" evidence="5">
    <location>
        <begin position="556"/>
        <end position="631"/>
    </location>
</feature>
<dbReference type="InterPro" id="IPR000504">
    <property type="entry name" value="RRM_dom"/>
</dbReference>
<feature type="compositionally biased region" description="Pro residues" evidence="4">
    <location>
        <begin position="99"/>
        <end position="131"/>
    </location>
</feature>
<feature type="region of interest" description="Disordered" evidence="4">
    <location>
        <begin position="168"/>
        <end position="190"/>
    </location>
</feature>
<gene>
    <name evidence="6" type="ORF">CHARACLAT_021528</name>
</gene>
<comment type="caution">
    <text evidence="6">The sequence shown here is derived from an EMBL/GenBank/DDBJ whole genome shotgun (WGS) entry which is preliminary data.</text>
</comment>
<evidence type="ECO:0000256" key="2">
    <source>
        <dbReference type="ARBA" id="ARBA00022884"/>
    </source>
</evidence>
<sequence>MSGLQSGAAAQSTSCLQSASDAAAVEQSMPGLQPAAEFPEGPEDGPPLLPVPEGPEDGPPLLPVPEGPEDGPPLLPFPEGPEDGPPLLPVPEGLEDGPPLLPFPEGPEDGPPLLPFPEGPEDGPPLLPVPEGPKDGLPLILAPVPTDCVPGRTDAQCDSKPLKFHRVSGGPSTLHGRPPDQPAGSHWPPRSLRLCRSSGVCRRPPRSLRLCRSPGLRCRRRLIRPLSSGSWTPPELYACTGRPPGRPSELCVFVSVNGKRKAEPTSDSSPSKKAKPSNDGFCLFVGNLNNTKTSEEIRNSLAKYFTMQNLLFQDIRLGRSKTHAFVDMASNMDLTKALALNGEEILDKPMKMAKAKIKSNDQGKVKAPPVDKKVKDNRCLFLKNVPYDATQEDIRKVFQRAIAVRFPGGAKGPTQGIAFVEFKNKAIAEEMLKKKQKAQIKGRDLIVDRIRQREVAKVDSKKAKAAAPSNNILFVKHLPETVNEPHLRCVFKKAVRIRIPPMKDKPKRFAFVEFATVAHAKKALQFSKTLKICNKAAKVEMCRNSLQPGNAGGQLKTLFVVGLAEKTTAETLQSAFDGAISARVAVHKNTGASKRFGFVEFNSEESCKAAKADMEDCEIDGSNVTVTYAVSKGEGSAEPPSGPSSGKQSRKHKGKGHGSGTSRHAAEVVKSQN</sequence>
<feature type="domain" description="RRM" evidence="5">
    <location>
        <begin position="281"/>
        <end position="357"/>
    </location>
</feature>
<dbReference type="PROSITE" id="PS50102">
    <property type="entry name" value="RRM"/>
    <property type="match status" value="4"/>
</dbReference>
<evidence type="ECO:0000256" key="1">
    <source>
        <dbReference type="ARBA" id="ARBA00022737"/>
    </source>
</evidence>
<evidence type="ECO:0000259" key="5">
    <source>
        <dbReference type="PROSITE" id="PS50102"/>
    </source>
</evidence>
<name>A0ABU7EVK9_9TELE</name>
<feature type="domain" description="RRM" evidence="5">
    <location>
        <begin position="378"/>
        <end position="452"/>
    </location>
</feature>